<dbReference type="Pfam" id="PF13276">
    <property type="entry name" value="HTH_21"/>
    <property type="match status" value="1"/>
</dbReference>
<protein>
    <submittedName>
        <fullName evidence="4">Transposase</fullName>
    </submittedName>
</protein>
<dbReference type="InterPro" id="IPR025948">
    <property type="entry name" value="HTH-like_dom"/>
</dbReference>
<dbReference type="SUPFAM" id="SSF53098">
    <property type="entry name" value="Ribonuclease H-like"/>
    <property type="match status" value="1"/>
</dbReference>
<dbReference type="InterPro" id="IPR036397">
    <property type="entry name" value="RNaseH_sf"/>
</dbReference>
<proteinExistence type="predicted"/>
<dbReference type="InterPro" id="IPR012337">
    <property type="entry name" value="RNaseH-like_sf"/>
</dbReference>
<organism evidence="4 5">
    <name type="scientific">Actinoallomurus iriomotensis</name>
    <dbReference type="NCBI Taxonomy" id="478107"/>
    <lineage>
        <taxon>Bacteria</taxon>
        <taxon>Bacillati</taxon>
        <taxon>Actinomycetota</taxon>
        <taxon>Actinomycetes</taxon>
        <taxon>Streptosporangiales</taxon>
        <taxon>Thermomonosporaceae</taxon>
        <taxon>Actinoallomurus</taxon>
    </lineage>
</organism>
<sequence>MKYRLIDAEKTHHGVSLLARVLGVSRQGYYAWKTRGPSRRTRQDQALTETIVKIHTRSRHTYGAPRIHAELRDDFGVHVGRKRVARLMRTAQLEGVHRRRRRGLTRRDPEAVPPGDLVNRDFSAPAPNQVWTADITYVPTGEGWLYLAVVLDVFSRRIVGWAMADHLRTELVIEALEMAIWNRRPGPGLIHHSDQGTQYTSLSFSRRCRSAGIRTSTGSVADCFDNAVTESFFATLETELLDRHHFTTRAQAKAACFDFIEGFYNPRRRHSSLGMLSPAKYERRNDQPPGYAAA</sequence>
<dbReference type="InterPro" id="IPR048020">
    <property type="entry name" value="Transpos_IS3"/>
</dbReference>
<feature type="region of interest" description="Disordered" evidence="2">
    <location>
        <begin position="98"/>
        <end position="119"/>
    </location>
</feature>
<dbReference type="Pfam" id="PF00665">
    <property type="entry name" value="rve"/>
    <property type="match status" value="1"/>
</dbReference>
<dbReference type="PROSITE" id="PS50994">
    <property type="entry name" value="INTEGRASE"/>
    <property type="match status" value="1"/>
</dbReference>
<comment type="function">
    <text evidence="1">Involved in the transposition of the insertion sequence.</text>
</comment>
<evidence type="ECO:0000313" key="5">
    <source>
        <dbReference type="Proteomes" id="UP001165074"/>
    </source>
</evidence>
<evidence type="ECO:0000259" key="3">
    <source>
        <dbReference type="PROSITE" id="PS50994"/>
    </source>
</evidence>
<gene>
    <name evidence="4" type="ORF">Airi02_106690</name>
</gene>
<dbReference type="Gene3D" id="3.30.420.10">
    <property type="entry name" value="Ribonuclease H-like superfamily/Ribonuclease H"/>
    <property type="match status" value="1"/>
</dbReference>
<dbReference type="Pfam" id="PF13333">
    <property type="entry name" value="rve_2"/>
    <property type="match status" value="1"/>
</dbReference>
<evidence type="ECO:0000313" key="4">
    <source>
        <dbReference type="EMBL" id="GLY92741.1"/>
    </source>
</evidence>
<reference evidence="4" key="1">
    <citation type="submission" date="2023-03" db="EMBL/GenBank/DDBJ databases">
        <title>Actinoallomurus iriomotensis NBRC 103684.</title>
        <authorList>
            <person name="Ichikawa N."/>
            <person name="Sato H."/>
            <person name="Tonouchi N."/>
        </authorList>
    </citation>
    <scope>NUCLEOTIDE SEQUENCE</scope>
    <source>
        <strain evidence="4">NBRC 103684</strain>
    </source>
</reference>
<dbReference type="InterPro" id="IPR050900">
    <property type="entry name" value="Transposase_IS3/IS150/IS904"/>
</dbReference>
<name>A0A9W6SDC4_9ACTN</name>
<dbReference type="PANTHER" id="PTHR46889">
    <property type="entry name" value="TRANSPOSASE INSF FOR INSERTION SEQUENCE IS3B-RELATED"/>
    <property type="match status" value="1"/>
</dbReference>
<feature type="domain" description="Integrase catalytic" evidence="3">
    <location>
        <begin position="123"/>
        <end position="286"/>
    </location>
</feature>
<evidence type="ECO:0000256" key="2">
    <source>
        <dbReference type="SAM" id="MobiDB-lite"/>
    </source>
</evidence>
<dbReference type="PANTHER" id="PTHR46889:SF4">
    <property type="entry name" value="TRANSPOSASE INSO FOR INSERTION SEQUENCE ELEMENT IS911B-RELATED"/>
    <property type="match status" value="1"/>
</dbReference>
<accession>A0A9W6SDC4</accession>
<evidence type="ECO:0000256" key="1">
    <source>
        <dbReference type="ARBA" id="ARBA00002286"/>
    </source>
</evidence>
<dbReference type="EMBL" id="BSTK01000047">
    <property type="protein sequence ID" value="GLY92741.1"/>
    <property type="molecule type" value="Genomic_DNA"/>
</dbReference>
<dbReference type="AlphaFoldDB" id="A0A9W6SDC4"/>
<keyword evidence="5" id="KW-1185">Reference proteome</keyword>
<dbReference type="Proteomes" id="UP001165074">
    <property type="component" value="Unassembled WGS sequence"/>
</dbReference>
<comment type="caution">
    <text evidence="4">The sequence shown here is derived from an EMBL/GenBank/DDBJ whole genome shotgun (WGS) entry which is preliminary data.</text>
</comment>
<dbReference type="InterPro" id="IPR001584">
    <property type="entry name" value="Integrase_cat-core"/>
</dbReference>
<dbReference type="GO" id="GO:0015074">
    <property type="term" value="P:DNA integration"/>
    <property type="evidence" value="ECO:0007669"/>
    <property type="project" value="InterPro"/>
</dbReference>
<feature type="region of interest" description="Disordered" evidence="2">
    <location>
        <begin position="275"/>
        <end position="294"/>
    </location>
</feature>
<dbReference type="GO" id="GO:0003676">
    <property type="term" value="F:nucleic acid binding"/>
    <property type="evidence" value="ECO:0007669"/>
    <property type="project" value="InterPro"/>
</dbReference>
<dbReference type="NCBIfam" id="NF033516">
    <property type="entry name" value="transpos_IS3"/>
    <property type="match status" value="1"/>
</dbReference>